<keyword evidence="4" id="KW-0285">Flavoprotein</keyword>
<dbReference type="PROSITE" id="PS51384">
    <property type="entry name" value="FAD_FR"/>
    <property type="match status" value="1"/>
</dbReference>
<evidence type="ECO:0000256" key="6">
    <source>
        <dbReference type="ARBA" id="ARBA00022827"/>
    </source>
</evidence>
<evidence type="ECO:0000256" key="8">
    <source>
        <dbReference type="ARBA" id="ARBA00023002"/>
    </source>
</evidence>
<dbReference type="Gene3D" id="2.40.30.10">
    <property type="entry name" value="Translation factors"/>
    <property type="match status" value="1"/>
</dbReference>
<keyword evidence="8" id="KW-0560">Oxidoreductase</keyword>
<dbReference type="Proteomes" id="UP000094801">
    <property type="component" value="Unassembled WGS sequence"/>
</dbReference>
<dbReference type="InterPro" id="IPR029039">
    <property type="entry name" value="Flavoprotein-like_sf"/>
</dbReference>
<accession>A0A1E4T551</accession>
<evidence type="ECO:0000256" key="1">
    <source>
        <dbReference type="ARBA" id="ARBA00001917"/>
    </source>
</evidence>
<keyword evidence="12" id="KW-1185">Reference proteome</keyword>
<keyword evidence="6" id="KW-0274">FAD</keyword>
<dbReference type="InterPro" id="IPR001433">
    <property type="entry name" value="OxRdtase_FAD/NAD-bd"/>
</dbReference>
<dbReference type="InterPro" id="IPR023173">
    <property type="entry name" value="NADPH_Cyt_P450_Rdtase_alpha"/>
</dbReference>
<dbReference type="InterPro" id="IPR003097">
    <property type="entry name" value="CysJ-like_FAD-binding"/>
</dbReference>
<organism evidence="11 12">
    <name type="scientific">[Candida] arabinofermentans NRRL YB-2248</name>
    <dbReference type="NCBI Taxonomy" id="983967"/>
    <lineage>
        <taxon>Eukaryota</taxon>
        <taxon>Fungi</taxon>
        <taxon>Dikarya</taxon>
        <taxon>Ascomycota</taxon>
        <taxon>Saccharomycotina</taxon>
        <taxon>Pichiomycetes</taxon>
        <taxon>Pichiales</taxon>
        <taxon>Pichiaceae</taxon>
        <taxon>Ogataea</taxon>
        <taxon>Ogataea/Candida clade</taxon>
    </lineage>
</organism>
<dbReference type="SUPFAM" id="SSF63380">
    <property type="entry name" value="Riboflavin synthase domain-like"/>
    <property type="match status" value="1"/>
</dbReference>
<comment type="cofactor">
    <cofactor evidence="3">
        <name>FAD</name>
        <dbReference type="ChEBI" id="CHEBI:57692"/>
    </cofactor>
</comment>
<keyword evidence="5" id="KW-0288">FMN</keyword>
<dbReference type="InterPro" id="IPR001709">
    <property type="entry name" value="Flavoprot_Pyr_Nucl_cyt_Rdtase"/>
</dbReference>
<evidence type="ECO:0008006" key="13">
    <source>
        <dbReference type="Google" id="ProtNLM"/>
    </source>
</evidence>
<dbReference type="InterPro" id="IPR017927">
    <property type="entry name" value="FAD-bd_FR_type"/>
</dbReference>
<evidence type="ECO:0000313" key="12">
    <source>
        <dbReference type="Proteomes" id="UP000094801"/>
    </source>
</evidence>
<protein>
    <recommendedName>
        <fullName evidence="13">NADPH--hemoprotein reductase</fullName>
    </recommendedName>
</protein>
<dbReference type="InterPro" id="IPR008254">
    <property type="entry name" value="Flavodoxin/NO_synth"/>
</dbReference>
<evidence type="ECO:0000256" key="5">
    <source>
        <dbReference type="ARBA" id="ARBA00022643"/>
    </source>
</evidence>
<dbReference type="Pfam" id="PF00258">
    <property type="entry name" value="Flavodoxin_1"/>
    <property type="match status" value="1"/>
</dbReference>
<comment type="cofactor">
    <cofactor evidence="1">
        <name>FMN</name>
        <dbReference type="ChEBI" id="CHEBI:58210"/>
    </cofactor>
</comment>
<evidence type="ECO:0000259" key="10">
    <source>
        <dbReference type="PROSITE" id="PS51384"/>
    </source>
</evidence>
<dbReference type="InterPro" id="IPR001094">
    <property type="entry name" value="Flavdoxin-like"/>
</dbReference>
<dbReference type="GO" id="GO:0010181">
    <property type="term" value="F:FMN binding"/>
    <property type="evidence" value="ECO:0007669"/>
    <property type="project" value="InterPro"/>
</dbReference>
<dbReference type="EMBL" id="KV453849">
    <property type="protein sequence ID" value="ODV86851.1"/>
    <property type="molecule type" value="Genomic_DNA"/>
</dbReference>
<evidence type="ECO:0000256" key="2">
    <source>
        <dbReference type="ARBA" id="ARBA00001971"/>
    </source>
</evidence>
<evidence type="ECO:0000259" key="9">
    <source>
        <dbReference type="PROSITE" id="PS50902"/>
    </source>
</evidence>
<dbReference type="SUPFAM" id="SSF52343">
    <property type="entry name" value="Ferredoxin reductase-like, C-terminal NADP-linked domain"/>
    <property type="match status" value="1"/>
</dbReference>
<proteinExistence type="predicted"/>
<dbReference type="PRINTS" id="PR00371">
    <property type="entry name" value="FPNCR"/>
</dbReference>
<gene>
    <name evidence="11" type="ORF">CANARDRAFT_6420</name>
</gene>
<dbReference type="Pfam" id="PF00175">
    <property type="entry name" value="NAD_binding_1"/>
    <property type="match status" value="1"/>
</dbReference>
<dbReference type="AlphaFoldDB" id="A0A1E4T551"/>
<feature type="domain" description="Flavodoxin-like" evidence="9">
    <location>
        <begin position="11"/>
        <end position="165"/>
    </location>
</feature>
<feature type="domain" description="FAD-binding FR-type" evidence="10">
    <location>
        <begin position="164"/>
        <end position="467"/>
    </location>
</feature>
<dbReference type="InterPro" id="IPR039261">
    <property type="entry name" value="FNR_nucleotide-bd"/>
</dbReference>
<evidence type="ECO:0000313" key="11">
    <source>
        <dbReference type="EMBL" id="ODV86851.1"/>
    </source>
</evidence>
<dbReference type="Gene3D" id="1.20.990.10">
    <property type="entry name" value="NADPH-cytochrome p450 Reductase, Chain A, domain 3"/>
    <property type="match status" value="1"/>
</dbReference>
<sequence length="619" mass="69937">MVEDSTIPLLVRVYYGSQTGTASSHAFNFAKELSSRFGLGVQVQVSSLSDTSPTRWNEPSQSRTFNVFFVSSYGDGEQCDDAKFAYDSIIESDFRFENGDTSFGDFKFAMFGFGSSAFDLYQGAARDFQSALISLGAEIVLPYGEGDDVNDRLEDDYFNWKLEMMDSMAKLFKLKEVDTDAVYVPSYKVVELSGEGMKGPSKVAMGEIAASFRDLQFKDKPPFHCNKPYVAEFMNMKVMGANCLHAEIDIRNSKMKYQTGDHVGIYPSNPIHHVERFLQAFGLNSKLETVIGISMASRSSANTATPLWFPSPTTYKAVAQYYLNINKQLSKEMVKGLIQFIQSPDVRDNLRKLVEEPHLLSTIGSYNIAELLLDYQNPVSLDDVPFSWLLETLGALKPRYYSISSSSMLSPTKLDITLRVEAKPFGICGNNIYSILKQKDPSYECTMNYSTTTKLPVFIRRSKFKLPYDSKRPIILIGTGTGIAPFRAFIQERLKANDNRKTGKMLLLYGVRNKSEFWYESEWSSLQGKYEEVFEMRVCFSQDLSASTNRGTRYVHGLMNESADIIFKLIMEDDAYVYVCGRASTGMAKDVKRKLATILGSDETVKKMRITGRYQEDVW</sequence>
<dbReference type="PANTHER" id="PTHR19384:SF127">
    <property type="entry name" value="BIFUNCTIONAL CYTOCHROME P450_NADPH--P450 REDUCTASE"/>
    <property type="match status" value="1"/>
</dbReference>
<dbReference type="GO" id="GO:0050660">
    <property type="term" value="F:flavin adenine dinucleotide binding"/>
    <property type="evidence" value="ECO:0007669"/>
    <property type="project" value="TreeGrafter"/>
</dbReference>
<dbReference type="InterPro" id="IPR017938">
    <property type="entry name" value="Riboflavin_synthase-like_b-brl"/>
</dbReference>
<reference evidence="12" key="1">
    <citation type="submission" date="2016-04" db="EMBL/GenBank/DDBJ databases">
        <title>Comparative genomics of biotechnologically important yeasts.</title>
        <authorList>
            <consortium name="DOE Joint Genome Institute"/>
            <person name="Riley R."/>
            <person name="Haridas S."/>
            <person name="Wolfe K.H."/>
            <person name="Lopes M.R."/>
            <person name="Hittinger C.T."/>
            <person name="Goker M."/>
            <person name="Salamov A."/>
            <person name="Wisecaver J."/>
            <person name="Long T.M."/>
            <person name="Aerts A.L."/>
            <person name="Barry K."/>
            <person name="Choi C."/>
            <person name="Clum A."/>
            <person name="Coughlan A.Y."/>
            <person name="Deshpande S."/>
            <person name="Douglass A.P."/>
            <person name="Hanson S.J."/>
            <person name="Klenk H.-P."/>
            <person name="Labutti K."/>
            <person name="Lapidus A."/>
            <person name="Lindquist E."/>
            <person name="Lipzen A."/>
            <person name="Meier-Kolthoff J.P."/>
            <person name="Ohm R.A."/>
            <person name="Otillar R.P."/>
            <person name="Pangilinan J."/>
            <person name="Peng Y."/>
            <person name="Rokas A."/>
            <person name="Rosa C.A."/>
            <person name="Scheuner C."/>
            <person name="Sibirny A.A."/>
            <person name="Slot J.C."/>
            <person name="Stielow J.B."/>
            <person name="Sun H."/>
            <person name="Kurtzman C.P."/>
            <person name="Blackwell M."/>
            <person name="Grigoriev I.V."/>
            <person name="Jeffries T.W."/>
        </authorList>
    </citation>
    <scope>NUCLEOTIDE SEQUENCE [LARGE SCALE GENOMIC DNA]</scope>
    <source>
        <strain evidence="12">NRRL YB-2248</strain>
    </source>
</reference>
<comment type="cofactor">
    <cofactor evidence="2">
        <name>heme</name>
        <dbReference type="ChEBI" id="CHEBI:30413"/>
    </cofactor>
</comment>
<evidence type="ECO:0000256" key="7">
    <source>
        <dbReference type="ARBA" id="ARBA00022857"/>
    </source>
</evidence>
<dbReference type="PRINTS" id="PR00369">
    <property type="entry name" value="FLAVODOXIN"/>
</dbReference>
<dbReference type="Gene3D" id="3.40.50.80">
    <property type="entry name" value="Nucleotide-binding domain of ferredoxin-NADP reductase (FNR) module"/>
    <property type="match status" value="1"/>
</dbReference>
<evidence type="ECO:0000256" key="4">
    <source>
        <dbReference type="ARBA" id="ARBA00022630"/>
    </source>
</evidence>
<name>A0A1E4T551_9ASCO</name>
<dbReference type="Pfam" id="PF00667">
    <property type="entry name" value="FAD_binding_1"/>
    <property type="match status" value="1"/>
</dbReference>
<dbReference type="GO" id="GO:0003958">
    <property type="term" value="F:NADPH-hemoprotein reductase activity"/>
    <property type="evidence" value="ECO:0007669"/>
    <property type="project" value="TreeGrafter"/>
</dbReference>
<keyword evidence="7" id="KW-0521">NADP</keyword>
<dbReference type="SUPFAM" id="SSF52218">
    <property type="entry name" value="Flavoproteins"/>
    <property type="match status" value="1"/>
</dbReference>
<dbReference type="PANTHER" id="PTHR19384">
    <property type="entry name" value="NITRIC OXIDE SYNTHASE-RELATED"/>
    <property type="match status" value="1"/>
</dbReference>
<evidence type="ECO:0000256" key="3">
    <source>
        <dbReference type="ARBA" id="ARBA00001974"/>
    </source>
</evidence>
<dbReference type="STRING" id="983967.A0A1E4T551"/>
<dbReference type="GO" id="GO:0005829">
    <property type="term" value="C:cytosol"/>
    <property type="evidence" value="ECO:0007669"/>
    <property type="project" value="TreeGrafter"/>
</dbReference>
<dbReference type="OrthoDB" id="1856718at2759"/>
<dbReference type="PROSITE" id="PS50902">
    <property type="entry name" value="FLAVODOXIN_LIKE"/>
    <property type="match status" value="1"/>
</dbReference>
<dbReference type="Gene3D" id="3.40.50.360">
    <property type="match status" value="1"/>
</dbReference>